<dbReference type="OrthoDB" id="414698at2759"/>
<dbReference type="Gene3D" id="1.20.58.320">
    <property type="entry name" value="TPR-like"/>
    <property type="match status" value="1"/>
</dbReference>
<dbReference type="OMA" id="YMPYMHS"/>
<dbReference type="SUPFAM" id="SSF48452">
    <property type="entry name" value="TPR-like"/>
    <property type="match status" value="1"/>
</dbReference>
<dbReference type="EMBL" id="KQ965760">
    <property type="protein sequence ID" value="KXS15706.1"/>
    <property type="molecule type" value="Genomic_DNA"/>
</dbReference>
<protein>
    <submittedName>
        <fullName evidence="1">DUF924-domain-containing protein</fullName>
    </submittedName>
</protein>
<dbReference type="Gene3D" id="1.25.40.10">
    <property type="entry name" value="Tetratricopeptide repeat domain"/>
    <property type="match status" value="1"/>
</dbReference>
<sequence>MANSATLSTRGLTPLKLTSEVIDFWYPGWNHSNFFDYTTSPTPEQLAAEPAFPQDWIHRWFMQGVTLDPLVTEKFGPAWDELVHNEQLREKFVADMEATIDGTLAAILFFDQFPRHLHRGKAAAFQSDPFALKISKDALFKGYYDRTCRAKQFFLLMPHTHSEKMEDGQRALEIIMNQRAMLPQDSPSYQIASMSVKSYQEHLDILKKFGRYPHRNGCLGRQSTEEEVSFLEGGGARFGQ</sequence>
<organism evidence="1 2">
    <name type="scientific">Gonapodya prolifera (strain JEL478)</name>
    <name type="common">Monoblepharis prolifera</name>
    <dbReference type="NCBI Taxonomy" id="1344416"/>
    <lineage>
        <taxon>Eukaryota</taxon>
        <taxon>Fungi</taxon>
        <taxon>Fungi incertae sedis</taxon>
        <taxon>Chytridiomycota</taxon>
        <taxon>Chytridiomycota incertae sedis</taxon>
        <taxon>Monoblepharidomycetes</taxon>
        <taxon>Monoblepharidales</taxon>
        <taxon>Gonapodyaceae</taxon>
        <taxon>Gonapodya</taxon>
    </lineage>
</organism>
<dbReference type="STRING" id="1344416.A0A139AFY5"/>
<gene>
    <name evidence="1" type="ORF">M427DRAFT_56535</name>
</gene>
<reference evidence="1 2" key="1">
    <citation type="journal article" date="2015" name="Genome Biol. Evol.">
        <title>Phylogenomic analyses indicate that early fungi evolved digesting cell walls of algal ancestors of land plants.</title>
        <authorList>
            <person name="Chang Y."/>
            <person name="Wang S."/>
            <person name="Sekimoto S."/>
            <person name="Aerts A.L."/>
            <person name="Choi C."/>
            <person name="Clum A."/>
            <person name="LaButti K.M."/>
            <person name="Lindquist E.A."/>
            <person name="Yee Ngan C."/>
            <person name="Ohm R.A."/>
            <person name="Salamov A.A."/>
            <person name="Grigoriev I.V."/>
            <person name="Spatafora J.W."/>
            <person name="Berbee M.L."/>
        </authorList>
    </citation>
    <scope>NUCLEOTIDE SEQUENCE [LARGE SCALE GENOMIC DNA]</scope>
    <source>
        <strain evidence="1 2">JEL478</strain>
    </source>
</reference>
<proteinExistence type="predicted"/>
<dbReference type="Pfam" id="PF06041">
    <property type="entry name" value="DUF924"/>
    <property type="match status" value="1"/>
</dbReference>
<evidence type="ECO:0000313" key="2">
    <source>
        <dbReference type="Proteomes" id="UP000070544"/>
    </source>
</evidence>
<dbReference type="InterPro" id="IPR010323">
    <property type="entry name" value="DUF924"/>
</dbReference>
<dbReference type="InterPro" id="IPR011990">
    <property type="entry name" value="TPR-like_helical_dom_sf"/>
</dbReference>
<dbReference type="AlphaFoldDB" id="A0A139AFY5"/>
<dbReference type="Proteomes" id="UP000070544">
    <property type="component" value="Unassembled WGS sequence"/>
</dbReference>
<evidence type="ECO:0000313" key="1">
    <source>
        <dbReference type="EMBL" id="KXS15706.1"/>
    </source>
</evidence>
<accession>A0A139AFY5</accession>
<name>A0A139AFY5_GONPJ</name>
<keyword evidence="2" id="KW-1185">Reference proteome</keyword>